<feature type="domain" description="Peroxisomal membrane protein PEX14-like KPWE" evidence="2">
    <location>
        <begin position="64"/>
        <end position="109"/>
    </location>
</feature>
<dbReference type="EMBL" id="JAIPUX010003289">
    <property type="protein sequence ID" value="KAH0622799.1"/>
    <property type="molecule type" value="Genomic_DNA"/>
</dbReference>
<feature type="region of interest" description="Disordered" evidence="1">
    <location>
        <begin position="31"/>
        <end position="61"/>
    </location>
</feature>
<name>A0ABQ7SZB6_PHRPL</name>
<evidence type="ECO:0000313" key="4">
    <source>
        <dbReference type="Proteomes" id="UP000826234"/>
    </source>
</evidence>
<comment type="caution">
    <text evidence="3">The sequence shown here is derived from an EMBL/GenBank/DDBJ whole genome shotgun (WGS) entry which is preliminary data.</text>
</comment>
<organism evidence="3 4">
    <name type="scientific">Phrynosoma platyrhinos</name>
    <name type="common">Desert horned lizard</name>
    <dbReference type="NCBI Taxonomy" id="52577"/>
    <lineage>
        <taxon>Eukaryota</taxon>
        <taxon>Metazoa</taxon>
        <taxon>Chordata</taxon>
        <taxon>Craniata</taxon>
        <taxon>Vertebrata</taxon>
        <taxon>Euteleostomi</taxon>
        <taxon>Lepidosauria</taxon>
        <taxon>Squamata</taxon>
        <taxon>Bifurcata</taxon>
        <taxon>Unidentata</taxon>
        <taxon>Episquamata</taxon>
        <taxon>Toxicofera</taxon>
        <taxon>Iguania</taxon>
        <taxon>Phrynosomatidae</taxon>
        <taxon>Phrynosomatinae</taxon>
        <taxon>Phrynosoma</taxon>
    </lineage>
</organism>
<proteinExistence type="predicted"/>
<keyword evidence="4" id="KW-1185">Reference proteome</keyword>
<sequence>MVSARKVSRLGKAQLAFIFFSGKRNSLGLGMESATTNSLPNTRDGIKEETQESSPGQPRVLDTSMSFSEIFRLVQTGQDIPGLQKLNITATNRSPTPSQMAPKPKPWEKKQ</sequence>
<accession>A0ABQ7SZB6</accession>
<gene>
    <name evidence="3" type="ORF">JD844_025481</name>
</gene>
<evidence type="ECO:0000259" key="2">
    <source>
        <dbReference type="Pfam" id="PF17733"/>
    </source>
</evidence>
<feature type="region of interest" description="Disordered" evidence="1">
    <location>
        <begin position="87"/>
        <end position="111"/>
    </location>
</feature>
<feature type="compositionally biased region" description="Polar residues" evidence="1">
    <location>
        <begin position="87"/>
        <end position="99"/>
    </location>
</feature>
<dbReference type="InterPro" id="IPR039995">
    <property type="entry name" value="PEX39"/>
</dbReference>
<protein>
    <recommendedName>
        <fullName evidence="2">Peroxisomal membrane protein PEX14-like KPWE domain-containing protein</fullName>
    </recommendedName>
</protein>
<dbReference type="PANTHER" id="PTHR40657:SF1">
    <property type="entry name" value="RIKEN CDNA 2310039H08 GENE"/>
    <property type="match status" value="1"/>
</dbReference>
<reference evidence="3 4" key="1">
    <citation type="journal article" date="2022" name="Gigascience">
        <title>A chromosome-level genome assembly and annotation of the desert horned lizard, Phrynosoma platyrhinos, provides insight into chromosomal rearrangements among reptiles.</title>
        <authorList>
            <person name="Koochekian N."/>
            <person name="Ascanio A."/>
            <person name="Farleigh K."/>
            <person name="Card D.C."/>
            <person name="Schield D.R."/>
            <person name="Castoe T.A."/>
            <person name="Jezkova T."/>
        </authorList>
    </citation>
    <scope>NUCLEOTIDE SEQUENCE [LARGE SCALE GENOMIC DNA]</scope>
    <source>
        <strain evidence="3">NK-2021</strain>
    </source>
</reference>
<dbReference type="PANTHER" id="PTHR40657">
    <property type="entry name" value="HYPOTHETICAL PROTEIN LOC681367"/>
    <property type="match status" value="1"/>
</dbReference>
<dbReference type="InterPro" id="IPR040554">
    <property type="entry name" value="KPWE_PEX14_dom"/>
</dbReference>
<evidence type="ECO:0000256" key="1">
    <source>
        <dbReference type="SAM" id="MobiDB-lite"/>
    </source>
</evidence>
<evidence type="ECO:0000313" key="3">
    <source>
        <dbReference type="EMBL" id="KAH0622799.1"/>
    </source>
</evidence>
<dbReference type="Pfam" id="PF17733">
    <property type="entry name" value="KPWE_dom"/>
    <property type="match status" value="1"/>
</dbReference>
<dbReference type="Proteomes" id="UP000826234">
    <property type="component" value="Unassembled WGS sequence"/>
</dbReference>